<dbReference type="Gene3D" id="3.30.565.10">
    <property type="entry name" value="Histidine kinase-like ATPase, C-terminal domain"/>
    <property type="match status" value="1"/>
</dbReference>
<dbReference type="SMART" id="SM00387">
    <property type="entry name" value="HATPase_c"/>
    <property type="match status" value="1"/>
</dbReference>
<evidence type="ECO:0000256" key="4">
    <source>
        <dbReference type="ARBA" id="ARBA00022553"/>
    </source>
</evidence>
<evidence type="ECO:0000313" key="16">
    <source>
        <dbReference type="Proteomes" id="UP001384579"/>
    </source>
</evidence>
<evidence type="ECO:0000256" key="10">
    <source>
        <dbReference type="ARBA" id="ARBA00023136"/>
    </source>
</evidence>
<sequence>MKLQSFRFRITLFSAVLASVALIGFSIVSWWLIYDAKVKRLDAEIKNQLMQSTRPASTQWDNYANSLPLFLGMNGKTTVALLVNDRDGNLLYKSTQWQDGIDADSLWRSLPQPPPDPVRIPFELAPPPPPLHGIDSLLPRERRRPRDRPPEFDRPDSFSPRERRRPRDRPPQFDRPDFPQVLEAKLATSRTSKTIWRVGAIHSPQTQIAIAVNLQAIDLEMTSIGNIFLISIPVVLLLVAGGAWVISRSILYPIGRLTTAIRNVTVQGLDRRVPLGSTDIEFVELISVFNQMLERLERSFQQASRFSGDAAHELKTPLAILQGQLERALHQAPEESEMQQTFSKLLDEVRRLSEITRKLLLLSLADAGRMSLNWVEVNLSALLAEIAEDMELLAPDLEVQMAIAPNLYIKGDRDLLVQVLQNLVGNAIKYNLPEGWLRLQANCHGKTVIVKIVNSSQDISLSEGDRIFDRFHRGDSSQTQKIAGSGLGLSLAREIARAHGGDIKLDAAIVGQTGFTLSLPVGDRD</sequence>
<keyword evidence="9" id="KW-0902">Two-component regulatory system</keyword>
<dbReference type="GO" id="GO:0005524">
    <property type="term" value="F:ATP binding"/>
    <property type="evidence" value="ECO:0007669"/>
    <property type="project" value="UniProtKB-KW"/>
</dbReference>
<dbReference type="PANTHER" id="PTHR45436">
    <property type="entry name" value="SENSOR HISTIDINE KINASE YKOH"/>
    <property type="match status" value="1"/>
</dbReference>
<dbReference type="PRINTS" id="PR00344">
    <property type="entry name" value="BCTRLSENSOR"/>
</dbReference>
<dbReference type="Gene3D" id="6.10.340.10">
    <property type="match status" value="1"/>
</dbReference>
<dbReference type="PROSITE" id="PS50109">
    <property type="entry name" value="HIS_KIN"/>
    <property type="match status" value="1"/>
</dbReference>
<dbReference type="Gene3D" id="1.10.287.130">
    <property type="match status" value="1"/>
</dbReference>
<keyword evidence="8 12" id="KW-1133">Transmembrane helix</keyword>
<evidence type="ECO:0000256" key="9">
    <source>
        <dbReference type="ARBA" id="ARBA00023012"/>
    </source>
</evidence>
<gene>
    <name evidence="15" type="ORF">WMG39_16215</name>
</gene>
<dbReference type="InterPro" id="IPR050428">
    <property type="entry name" value="TCS_sensor_his_kinase"/>
</dbReference>
<dbReference type="Pfam" id="PF00672">
    <property type="entry name" value="HAMP"/>
    <property type="match status" value="1"/>
</dbReference>
<feature type="compositionally biased region" description="Basic and acidic residues" evidence="11">
    <location>
        <begin position="168"/>
        <end position="177"/>
    </location>
</feature>
<dbReference type="CDD" id="cd00075">
    <property type="entry name" value="HATPase"/>
    <property type="match status" value="1"/>
</dbReference>
<dbReference type="InterPro" id="IPR036890">
    <property type="entry name" value="HATPase_C_sf"/>
</dbReference>
<keyword evidence="6 12" id="KW-0812">Transmembrane</keyword>
<dbReference type="SUPFAM" id="SSF55874">
    <property type="entry name" value="ATPase domain of HSP90 chaperone/DNA topoisomerase II/histidine kinase"/>
    <property type="match status" value="1"/>
</dbReference>
<proteinExistence type="predicted"/>
<dbReference type="InterPro" id="IPR003594">
    <property type="entry name" value="HATPase_dom"/>
</dbReference>
<dbReference type="Pfam" id="PF02518">
    <property type="entry name" value="HATPase_c"/>
    <property type="match status" value="1"/>
</dbReference>
<dbReference type="InterPro" id="IPR003661">
    <property type="entry name" value="HisK_dim/P_dom"/>
</dbReference>
<dbReference type="EMBL" id="JBBLXS010000210">
    <property type="protein sequence ID" value="MEK0186382.1"/>
    <property type="molecule type" value="Genomic_DNA"/>
</dbReference>
<dbReference type="SMART" id="SM00388">
    <property type="entry name" value="HisKA"/>
    <property type="match status" value="1"/>
</dbReference>
<dbReference type="InterPro" id="IPR004358">
    <property type="entry name" value="Sig_transdc_His_kin-like_C"/>
</dbReference>
<evidence type="ECO:0000256" key="5">
    <source>
        <dbReference type="ARBA" id="ARBA00022679"/>
    </source>
</evidence>
<dbReference type="EC" id="2.7.13.3" evidence="3"/>
<protein>
    <recommendedName>
        <fullName evidence="3">histidine kinase</fullName>
        <ecNumber evidence="3">2.7.13.3</ecNumber>
    </recommendedName>
</protein>
<dbReference type="SUPFAM" id="SSF47384">
    <property type="entry name" value="Homodimeric domain of signal transducing histidine kinase"/>
    <property type="match status" value="1"/>
</dbReference>
<comment type="subcellular location">
    <subcellularLocation>
        <location evidence="2">Membrane</location>
        <topology evidence="2">Multi-pass membrane protein</topology>
    </subcellularLocation>
</comment>
<dbReference type="CDD" id="cd06225">
    <property type="entry name" value="HAMP"/>
    <property type="match status" value="1"/>
</dbReference>
<feature type="region of interest" description="Disordered" evidence="11">
    <location>
        <begin position="117"/>
        <end position="180"/>
    </location>
</feature>
<dbReference type="InterPro" id="IPR036097">
    <property type="entry name" value="HisK_dim/P_sf"/>
</dbReference>
<dbReference type="InterPro" id="IPR005467">
    <property type="entry name" value="His_kinase_dom"/>
</dbReference>
<evidence type="ECO:0000256" key="2">
    <source>
        <dbReference type="ARBA" id="ARBA00004141"/>
    </source>
</evidence>
<dbReference type="PROSITE" id="PS50885">
    <property type="entry name" value="HAMP"/>
    <property type="match status" value="1"/>
</dbReference>
<keyword evidence="4" id="KW-0597">Phosphoprotein</keyword>
<keyword evidence="16" id="KW-1185">Reference proteome</keyword>
<evidence type="ECO:0000256" key="6">
    <source>
        <dbReference type="ARBA" id="ARBA00022692"/>
    </source>
</evidence>
<evidence type="ECO:0000256" key="7">
    <source>
        <dbReference type="ARBA" id="ARBA00022777"/>
    </source>
</evidence>
<keyword evidence="15" id="KW-0067">ATP-binding</keyword>
<dbReference type="SMART" id="SM00304">
    <property type="entry name" value="HAMP"/>
    <property type="match status" value="1"/>
</dbReference>
<dbReference type="CDD" id="cd00082">
    <property type="entry name" value="HisKA"/>
    <property type="match status" value="1"/>
</dbReference>
<dbReference type="PANTHER" id="PTHR45436:SF15">
    <property type="entry name" value="SENSOR HISTIDINE KINASE CUSS"/>
    <property type="match status" value="1"/>
</dbReference>
<dbReference type="Pfam" id="PF00512">
    <property type="entry name" value="HisKA"/>
    <property type="match status" value="1"/>
</dbReference>
<evidence type="ECO:0000256" key="8">
    <source>
        <dbReference type="ARBA" id="ARBA00022989"/>
    </source>
</evidence>
<feature type="transmembrane region" description="Helical" evidence="12">
    <location>
        <begin position="12"/>
        <end position="33"/>
    </location>
</feature>
<dbReference type="RefSeq" id="WP_340523386.1">
    <property type="nucleotide sequence ID" value="NZ_JBBLXS010000210.1"/>
</dbReference>
<evidence type="ECO:0000256" key="1">
    <source>
        <dbReference type="ARBA" id="ARBA00000085"/>
    </source>
</evidence>
<accession>A0ABU8YPR1</accession>
<evidence type="ECO:0000259" key="13">
    <source>
        <dbReference type="PROSITE" id="PS50109"/>
    </source>
</evidence>
<keyword evidence="7" id="KW-0418">Kinase</keyword>
<organism evidence="15 16">
    <name type="scientific">Microcoleus anatoxicus PTRS2</name>
    <dbReference type="NCBI Taxonomy" id="2705321"/>
    <lineage>
        <taxon>Bacteria</taxon>
        <taxon>Bacillati</taxon>
        <taxon>Cyanobacteriota</taxon>
        <taxon>Cyanophyceae</taxon>
        <taxon>Oscillatoriophycideae</taxon>
        <taxon>Oscillatoriales</taxon>
        <taxon>Microcoleaceae</taxon>
        <taxon>Microcoleus</taxon>
        <taxon>Microcoleus anatoxicus</taxon>
    </lineage>
</organism>
<feature type="domain" description="Histidine kinase" evidence="13">
    <location>
        <begin position="309"/>
        <end position="523"/>
    </location>
</feature>
<feature type="domain" description="HAMP" evidence="14">
    <location>
        <begin position="248"/>
        <end position="301"/>
    </location>
</feature>
<reference evidence="15 16" key="1">
    <citation type="journal article" date="2020" name="Harmful Algae">
        <title>Molecular and morphological characterization of a novel dihydroanatoxin-a producing Microcoleus species (cyanobacteria) from the Russian River, California, USA.</title>
        <authorList>
            <person name="Conklin K.Y."/>
            <person name="Stancheva R."/>
            <person name="Otten T.G."/>
            <person name="Fadness R."/>
            <person name="Boyer G.L."/>
            <person name="Read B."/>
            <person name="Zhang X."/>
            <person name="Sheath R.G."/>
        </authorList>
    </citation>
    <scope>NUCLEOTIDE SEQUENCE [LARGE SCALE GENOMIC DNA]</scope>
    <source>
        <strain evidence="15 16">PTRS2</strain>
    </source>
</reference>
<comment type="catalytic activity">
    <reaction evidence="1">
        <text>ATP + protein L-histidine = ADP + protein N-phospho-L-histidine.</text>
        <dbReference type="EC" id="2.7.13.3"/>
    </reaction>
</comment>
<evidence type="ECO:0000256" key="3">
    <source>
        <dbReference type="ARBA" id="ARBA00012438"/>
    </source>
</evidence>
<keyword evidence="10 12" id="KW-0472">Membrane</keyword>
<keyword evidence="5" id="KW-0808">Transferase</keyword>
<feature type="compositionally biased region" description="Basic and acidic residues" evidence="11">
    <location>
        <begin position="147"/>
        <end position="161"/>
    </location>
</feature>
<feature type="transmembrane region" description="Helical" evidence="12">
    <location>
        <begin position="227"/>
        <end position="246"/>
    </location>
</feature>
<evidence type="ECO:0000259" key="14">
    <source>
        <dbReference type="PROSITE" id="PS50885"/>
    </source>
</evidence>
<dbReference type="Proteomes" id="UP001384579">
    <property type="component" value="Unassembled WGS sequence"/>
</dbReference>
<evidence type="ECO:0000256" key="11">
    <source>
        <dbReference type="SAM" id="MobiDB-lite"/>
    </source>
</evidence>
<feature type="compositionally biased region" description="Pro residues" evidence="11">
    <location>
        <begin position="117"/>
        <end position="131"/>
    </location>
</feature>
<keyword evidence="15" id="KW-0547">Nucleotide-binding</keyword>
<evidence type="ECO:0000256" key="12">
    <source>
        <dbReference type="SAM" id="Phobius"/>
    </source>
</evidence>
<evidence type="ECO:0000313" key="15">
    <source>
        <dbReference type="EMBL" id="MEK0186382.1"/>
    </source>
</evidence>
<name>A0ABU8YPR1_9CYAN</name>
<dbReference type="InterPro" id="IPR003660">
    <property type="entry name" value="HAMP_dom"/>
</dbReference>
<comment type="caution">
    <text evidence="15">The sequence shown here is derived from an EMBL/GenBank/DDBJ whole genome shotgun (WGS) entry which is preliminary data.</text>
</comment>